<name>A0ABW6SY00_9ACTN</name>
<dbReference type="Pfam" id="PF26421">
    <property type="entry name" value="Avidin_like"/>
    <property type="match status" value="1"/>
</dbReference>
<accession>A0ABW6SY00</accession>
<protein>
    <submittedName>
        <fullName evidence="1">Uncharacterized protein</fullName>
    </submittedName>
</protein>
<reference evidence="1 2" key="1">
    <citation type="submission" date="2024-10" db="EMBL/GenBank/DDBJ databases">
        <title>The Natural Products Discovery Center: Release of the First 8490 Sequenced Strains for Exploring Actinobacteria Biosynthetic Diversity.</title>
        <authorList>
            <person name="Kalkreuter E."/>
            <person name="Kautsar S.A."/>
            <person name="Yang D."/>
            <person name="Bader C.D."/>
            <person name="Teijaro C.N."/>
            <person name="Fluegel L."/>
            <person name="Davis C.M."/>
            <person name="Simpson J.R."/>
            <person name="Lauterbach L."/>
            <person name="Steele A.D."/>
            <person name="Gui C."/>
            <person name="Meng S."/>
            <person name="Li G."/>
            <person name="Viehrig K."/>
            <person name="Ye F."/>
            <person name="Su P."/>
            <person name="Kiefer A.F."/>
            <person name="Nichols A."/>
            <person name="Cepeda A.J."/>
            <person name="Yan W."/>
            <person name="Fan B."/>
            <person name="Jiang Y."/>
            <person name="Adhikari A."/>
            <person name="Zheng C.-J."/>
            <person name="Schuster L."/>
            <person name="Cowan T.M."/>
            <person name="Smanski M.J."/>
            <person name="Chevrette M.G."/>
            <person name="De Carvalho L.P.S."/>
            <person name="Shen B."/>
        </authorList>
    </citation>
    <scope>NUCLEOTIDE SEQUENCE [LARGE SCALE GENOMIC DNA]</scope>
    <source>
        <strain evidence="1 2">NPDC002173</strain>
    </source>
</reference>
<dbReference type="Proteomes" id="UP001602013">
    <property type="component" value="Unassembled WGS sequence"/>
</dbReference>
<keyword evidence="2" id="KW-1185">Reference proteome</keyword>
<evidence type="ECO:0000313" key="1">
    <source>
        <dbReference type="EMBL" id="MFF3669687.1"/>
    </source>
</evidence>
<organism evidence="1 2">
    <name type="scientific">Microtetraspora malaysiensis</name>
    <dbReference type="NCBI Taxonomy" id="161358"/>
    <lineage>
        <taxon>Bacteria</taxon>
        <taxon>Bacillati</taxon>
        <taxon>Actinomycetota</taxon>
        <taxon>Actinomycetes</taxon>
        <taxon>Streptosporangiales</taxon>
        <taxon>Streptosporangiaceae</taxon>
        <taxon>Microtetraspora</taxon>
    </lineage>
</organism>
<comment type="caution">
    <text evidence="1">The sequence shown here is derived from an EMBL/GenBank/DDBJ whole genome shotgun (WGS) entry which is preliminary data.</text>
</comment>
<sequence>MDDKNLNNRRFVMVSSTASEVDPDAPTEFVYLEEDGIVWGSYFGDTVVHGHFVGSRDDDRLEITYIHHLKKGGHAGGRSTSRIETRPDGLLHLVEEFQFEGDDRTHVSVCAEVR</sequence>
<dbReference type="RefSeq" id="WP_387415961.1">
    <property type="nucleotide sequence ID" value="NZ_JBIASD010000023.1"/>
</dbReference>
<dbReference type="InterPro" id="IPR058595">
    <property type="entry name" value="Avidin-like"/>
</dbReference>
<gene>
    <name evidence="1" type="ORF">ACFYXI_29270</name>
</gene>
<dbReference type="EMBL" id="JBIASD010000023">
    <property type="protein sequence ID" value="MFF3669687.1"/>
    <property type="molecule type" value="Genomic_DNA"/>
</dbReference>
<evidence type="ECO:0000313" key="2">
    <source>
        <dbReference type="Proteomes" id="UP001602013"/>
    </source>
</evidence>
<proteinExistence type="predicted"/>